<feature type="transmembrane region" description="Helical" evidence="2">
    <location>
        <begin position="26"/>
        <end position="46"/>
    </location>
</feature>
<protein>
    <recommendedName>
        <fullName evidence="3">Prepilin type IV endopeptidase peptidase domain-containing protein</fullName>
    </recommendedName>
</protein>
<feature type="non-terminal residue" evidence="4">
    <location>
        <position position="1"/>
    </location>
</feature>
<reference evidence="4" key="1">
    <citation type="journal article" date="2014" name="Front. Microbiol.">
        <title>High frequency of phylogenetically diverse reductive dehalogenase-homologous genes in deep subseafloor sedimentary metagenomes.</title>
        <authorList>
            <person name="Kawai M."/>
            <person name="Futagami T."/>
            <person name="Toyoda A."/>
            <person name="Takaki Y."/>
            <person name="Nishi S."/>
            <person name="Hori S."/>
            <person name="Arai W."/>
            <person name="Tsubouchi T."/>
            <person name="Morono Y."/>
            <person name="Uchiyama I."/>
            <person name="Ito T."/>
            <person name="Fujiyama A."/>
            <person name="Inagaki F."/>
            <person name="Takami H."/>
        </authorList>
    </citation>
    <scope>NUCLEOTIDE SEQUENCE</scope>
    <source>
        <strain evidence="4">Expedition CK06-06</strain>
    </source>
</reference>
<proteinExistence type="inferred from homology"/>
<comment type="similarity">
    <text evidence="1">Belongs to the peptidase A24 family.</text>
</comment>
<dbReference type="InterPro" id="IPR000045">
    <property type="entry name" value="Prepilin_IV_endopep_pep"/>
</dbReference>
<dbReference type="PANTHER" id="PTHR30487">
    <property type="entry name" value="TYPE 4 PREPILIN-LIKE PROTEINS LEADER PEPTIDE-PROCESSING ENZYME"/>
    <property type="match status" value="1"/>
</dbReference>
<evidence type="ECO:0000256" key="2">
    <source>
        <dbReference type="SAM" id="Phobius"/>
    </source>
</evidence>
<keyword evidence="2" id="KW-1133">Transmembrane helix</keyword>
<evidence type="ECO:0000259" key="3">
    <source>
        <dbReference type="Pfam" id="PF01478"/>
    </source>
</evidence>
<sequence>DEITLPGLVLALVYSFFRDDLNLTQALIGAVTGAGFLLLVYGTYYLVRKKEGLGMGDVTMMLLLGAYLGWRQTLFTLILASFVGAVVGVIVIFSRKKDFQYSLPFGTFLAPAAYVALLWGEKILRWYLGLFEGLVP</sequence>
<dbReference type="Pfam" id="PF01478">
    <property type="entry name" value="Peptidase_A24"/>
    <property type="match status" value="1"/>
</dbReference>
<dbReference type="InterPro" id="IPR050882">
    <property type="entry name" value="Prepilin_peptidase/N-MTase"/>
</dbReference>
<feature type="domain" description="Prepilin type IV endopeptidase peptidase" evidence="3">
    <location>
        <begin position="1"/>
        <end position="89"/>
    </location>
</feature>
<feature type="transmembrane region" description="Helical" evidence="2">
    <location>
        <begin position="101"/>
        <end position="120"/>
    </location>
</feature>
<dbReference type="Gene3D" id="1.20.120.1220">
    <property type="match status" value="1"/>
</dbReference>
<comment type="caution">
    <text evidence="4">The sequence shown here is derived from an EMBL/GenBank/DDBJ whole genome shotgun (WGS) entry which is preliminary data.</text>
</comment>
<dbReference type="GO" id="GO:0005886">
    <property type="term" value="C:plasma membrane"/>
    <property type="evidence" value="ECO:0007669"/>
    <property type="project" value="TreeGrafter"/>
</dbReference>
<evidence type="ECO:0000256" key="1">
    <source>
        <dbReference type="ARBA" id="ARBA00005801"/>
    </source>
</evidence>
<feature type="transmembrane region" description="Helical" evidence="2">
    <location>
        <begin position="53"/>
        <end position="70"/>
    </location>
</feature>
<dbReference type="GO" id="GO:0006465">
    <property type="term" value="P:signal peptide processing"/>
    <property type="evidence" value="ECO:0007669"/>
    <property type="project" value="TreeGrafter"/>
</dbReference>
<dbReference type="PRINTS" id="PR00864">
    <property type="entry name" value="PREPILNPTASE"/>
</dbReference>
<feature type="transmembrane region" description="Helical" evidence="2">
    <location>
        <begin position="76"/>
        <end position="94"/>
    </location>
</feature>
<dbReference type="PANTHER" id="PTHR30487:SF0">
    <property type="entry name" value="PREPILIN LEADER PEPTIDASE_N-METHYLTRANSFERASE-RELATED"/>
    <property type="match status" value="1"/>
</dbReference>
<accession>X1C9D2</accession>
<keyword evidence="2" id="KW-0812">Transmembrane</keyword>
<dbReference type="AlphaFoldDB" id="X1C9D2"/>
<keyword evidence="2" id="KW-0472">Membrane</keyword>
<name>X1C9D2_9ZZZZ</name>
<evidence type="ECO:0000313" key="4">
    <source>
        <dbReference type="EMBL" id="GAH04027.1"/>
    </source>
</evidence>
<dbReference type="GO" id="GO:0004190">
    <property type="term" value="F:aspartic-type endopeptidase activity"/>
    <property type="evidence" value="ECO:0007669"/>
    <property type="project" value="InterPro"/>
</dbReference>
<dbReference type="EMBL" id="BART01025740">
    <property type="protein sequence ID" value="GAH04027.1"/>
    <property type="molecule type" value="Genomic_DNA"/>
</dbReference>
<dbReference type="InterPro" id="IPR014032">
    <property type="entry name" value="Peptidase_A24A_bac"/>
</dbReference>
<organism evidence="4">
    <name type="scientific">marine sediment metagenome</name>
    <dbReference type="NCBI Taxonomy" id="412755"/>
    <lineage>
        <taxon>unclassified sequences</taxon>
        <taxon>metagenomes</taxon>
        <taxon>ecological metagenomes</taxon>
    </lineage>
</organism>
<gene>
    <name evidence="4" type="ORF">S01H4_46118</name>
</gene>